<dbReference type="KEGG" id="gms:SOIL9_51980"/>
<dbReference type="EMBL" id="LR593886">
    <property type="protein sequence ID" value="VTR92516.1"/>
    <property type="molecule type" value="Genomic_DNA"/>
</dbReference>
<organism evidence="2 3">
    <name type="scientific">Gemmata massiliana</name>
    <dbReference type="NCBI Taxonomy" id="1210884"/>
    <lineage>
        <taxon>Bacteria</taxon>
        <taxon>Pseudomonadati</taxon>
        <taxon>Planctomycetota</taxon>
        <taxon>Planctomycetia</taxon>
        <taxon>Gemmatales</taxon>
        <taxon>Gemmataceae</taxon>
        <taxon>Gemmata</taxon>
    </lineage>
</organism>
<evidence type="ECO:0000313" key="2">
    <source>
        <dbReference type="EMBL" id="VTR92516.1"/>
    </source>
</evidence>
<evidence type="ECO:0000313" key="3">
    <source>
        <dbReference type="Proteomes" id="UP000464178"/>
    </source>
</evidence>
<feature type="compositionally biased region" description="Basic and acidic residues" evidence="1">
    <location>
        <begin position="187"/>
        <end position="210"/>
    </location>
</feature>
<reference evidence="2 3" key="1">
    <citation type="submission" date="2019-05" db="EMBL/GenBank/DDBJ databases">
        <authorList>
            <consortium name="Science for Life Laboratories"/>
        </authorList>
    </citation>
    <scope>NUCLEOTIDE SEQUENCE [LARGE SCALE GENOMIC DNA]</scope>
    <source>
        <strain evidence="2">Soil9</strain>
    </source>
</reference>
<feature type="compositionally biased region" description="Low complexity" evidence="1">
    <location>
        <begin position="219"/>
        <end position="233"/>
    </location>
</feature>
<dbReference type="Proteomes" id="UP000464178">
    <property type="component" value="Chromosome"/>
</dbReference>
<feature type="region of interest" description="Disordered" evidence="1">
    <location>
        <begin position="185"/>
        <end position="233"/>
    </location>
</feature>
<dbReference type="RefSeq" id="WP_162667365.1">
    <property type="nucleotide sequence ID" value="NZ_LR593886.1"/>
</dbReference>
<protein>
    <submittedName>
        <fullName evidence="2">Uncharacterized protein</fullName>
    </submittedName>
</protein>
<name>A0A6P2CVU5_9BACT</name>
<keyword evidence="3" id="KW-1185">Reference proteome</keyword>
<evidence type="ECO:0000256" key="1">
    <source>
        <dbReference type="SAM" id="MobiDB-lite"/>
    </source>
</evidence>
<gene>
    <name evidence="2" type="ORF">SOIL9_51980</name>
</gene>
<accession>A0A6P2CVU5</accession>
<dbReference type="AlphaFoldDB" id="A0A6P2CVU5"/>
<sequence>MPKIKTPESAPEVPDPVTSWVTEVMFLLDELEGGSLRKLDAMSTSVPDGGDFFGAFNRVMARLGVADAVTSAYDAQRGFGYRAGNRADATGSSAALLVNRMLERVGALLTSGTNDPADPIVRREDFTHVVVLNRGVLAGRVPGMSPACPLRDVEPVNLGIEGHGYLLGDERCPWFRKSQVKALNDAENERVRRDREERERVARYEDERARTGGSRHPRASASASPNSRPRSSG</sequence>
<proteinExistence type="predicted"/>